<reference evidence="3" key="1">
    <citation type="submission" date="2018-03" db="EMBL/GenBank/DDBJ databases">
        <title>Gramella fulva sp. nov., isolated from a dry surface of tidal flat.</title>
        <authorList>
            <person name="Hwang S.H."/>
            <person name="Hwang W.M."/>
            <person name="Kang K."/>
            <person name="Ahn T.-Y."/>
        </authorList>
    </citation>
    <scope>NUCLEOTIDE SEQUENCE [LARGE SCALE GENOMIC DNA]</scope>
    <source>
        <strain evidence="3">SH35</strain>
    </source>
</reference>
<dbReference type="Pfam" id="PF00144">
    <property type="entry name" value="Beta-lactamase"/>
    <property type="match status" value="1"/>
</dbReference>
<evidence type="ECO:0000313" key="3">
    <source>
        <dbReference type="Proteomes" id="UP000241507"/>
    </source>
</evidence>
<dbReference type="SUPFAM" id="SSF56601">
    <property type="entry name" value="beta-lactamase/transpeptidase-like"/>
    <property type="match status" value="1"/>
</dbReference>
<dbReference type="Gene3D" id="3.40.710.10">
    <property type="entry name" value="DD-peptidase/beta-lactamase superfamily"/>
    <property type="match status" value="1"/>
</dbReference>
<evidence type="ECO:0000259" key="1">
    <source>
        <dbReference type="Pfam" id="PF00144"/>
    </source>
</evidence>
<dbReference type="Proteomes" id="UP000241507">
    <property type="component" value="Chromosome"/>
</dbReference>
<dbReference type="EMBL" id="CP028136">
    <property type="protein sequence ID" value="AVR44948.1"/>
    <property type="molecule type" value="Genomic_DNA"/>
</dbReference>
<evidence type="ECO:0000313" key="2">
    <source>
        <dbReference type="EMBL" id="AVR44948.1"/>
    </source>
</evidence>
<dbReference type="InterPro" id="IPR050491">
    <property type="entry name" value="AmpC-like"/>
</dbReference>
<dbReference type="PANTHER" id="PTHR46825">
    <property type="entry name" value="D-ALANYL-D-ALANINE-CARBOXYPEPTIDASE/ENDOPEPTIDASE AMPH"/>
    <property type="match status" value="1"/>
</dbReference>
<dbReference type="AlphaFoldDB" id="A0A2R3Z3Z0"/>
<dbReference type="InterPro" id="IPR001466">
    <property type="entry name" value="Beta-lactam-related"/>
</dbReference>
<dbReference type="RefSeq" id="WP_107011726.1">
    <property type="nucleotide sequence ID" value="NZ_CP028136.1"/>
</dbReference>
<accession>A0A2R3Z3Z0</accession>
<keyword evidence="3" id="KW-1185">Reference proteome</keyword>
<dbReference type="KEGG" id="grs:C7S20_06500"/>
<proteinExistence type="predicted"/>
<dbReference type="InterPro" id="IPR012338">
    <property type="entry name" value="Beta-lactam/transpept-like"/>
</dbReference>
<feature type="domain" description="Beta-lactamase-related" evidence="1">
    <location>
        <begin position="43"/>
        <end position="328"/>
    </location>
</feature>
<gene>
    <name evidence="2" type="ORF">C7S20_06500</name>
</gene>
<name>A0A2R3Z3Z0_9FLAO</name>
<organism evidence="2 3">
    <name type="scientific">Christiangramia fulva</name>
    <dbReference type="NCBI Taxonomy" id="2126553"/>
    <lineage>
        <taxon>Bacteria</taxon>
        <taxon>Pseudomonadati</taxon>
        <taxon>Bacteroidota</taxon>
        <taxon>Flavobacteriia</taxon>
        <taxon>Flavobacteriales</taxon>
        <taxon>Flavobacteriaceae</taxon>
        <taxon>Christiangramia</taxon>
    </lineage>
</organism>
<protein>
    <submittedName>
        <fullName evidence="2">Peptidase</fullName>
    </submittedName>
</protein>
<dbReference type="PANTHER" id="PTHR46825:SF9">
    <property type="entry name" value="BETA-LACTAMASE-RELATED DOMAIN-CONTAINING PROTEIN"/>
    <property type="match status" value="1"/>
</dbReference>
<dbReference type="OrthoDB" id="9793489at2"/>
<sequence length="439" mass="49634">MKTIINSGIMLFLSISLFAQDINRKKIDSLFSIIDQNNKGMGSVSIFKNGKETYHNSIGYADYKNRKKANVETKYRIGSISKTFTAALVMQLIEEGKLQLDTKLSLFYPQIPNSDKIKIEDLLRHQSGLYNFTNSEDFEQWKGQKQSREQLLKRFTQNPIVFEPGEKTQYSNTNYVLLSFIVEDIEKTEFAEVLIKKILKPLHLENTYFGSELDPAKGEALAYQQSGDWTPVEETDMSIVLGAGGIISTPSDLNKFYTALFNGEIVKPESLSKMIKTQEDVGMGILKIPLLGRTFYGHTGGIDGFNSVVVFLPEEKTSIAFCSNARDMAPAQILEGVASIYFGEEYDLPSFESLELTTAQLKQFEGKYSAEGFPLILEIFEKDGQLMGQAEGQPSFPLEAYETNKFKFERLGLKLEFNTAENIMIFRQGKNEHELKRAL</sequence>